<organism evidence="3 4">
    <name type="scientific">Acetoanaerobium pronyense</name>
    <dbReference type="NCBI Taxonomy" id="1482736"/>
    <lineage>
        <taxon>Bacteria</taxon>
        <taxon>Bacillati</taxon>
        <taxon>Bacillota</taxon>
        <taxon>Clostridia</taxon>
        <taxon>Peptostreptococcales</taxon>
        <taxon>Filifactoraceae</taxon>
        <taxon>Acetoanaerobium</taxon>
    </lineage>
</organism>
<dbReference type="EMBL" id="JAGGLI010000024">
    <property type="protein sequence ID" value="MBP2028257.1"/>
    <property type="molecule type" value="Genomic_DNA"/>
</dbReference>
<keyword evidence="1" id="KW-0732">Signal</keyword>
<dbReference type="Pfam" id="PF04069">
    <property type="entry name" value="OpuAC"/>
    <property type="match status" value="1"/>
</dbReference>
<dbReference type="InterPro" id="IPR007210">
    <property type="entry name" value="ABC_Gly_betaine_transp_sub-bd"/>
</dbReference>
<dbReference type="Proteomes" id="UP001314903">
    <property type="component" value="Unassembled WGS sequence"/>
</dbReference>
<dbReference type="Gene3D" id="3.40.190.10">
    <property type="entry name" value="Periplasmic binding protein-like II"/>
    <property type="match status" value="1"/>
</dbReference>
<proteinExistence type="predicted"/>
<feature type="domain" description="ABC-type glycine betaine transport system substrate-binding" evidence="2">
    <location>
        <begin position="26"/>
        <end position="291"/>
    </location>
</feature>
<comment type="caution">
    <text evidence="3">The sequence shown here is derived from an EMBL/GenBank/DDBJ whole genome shotgun (WGS) entry which is preliminary data.</text>
</comment>
<reference evidence="3 4" key="1">
    <citation type="submission" date="2021-03" db="EMBL/GenBank/DDBJ databases">
        <title>Genomic Encyclopedia of Type Strains, Phase IV (KMG-IV): sequencing the most valuable type-strain genomes for metagenomic binning, comparative biology and taxonomic classification.</title>
        <authorList>
            <person name="Goeker M."/>
        </authorList>
    </citation>
    <scope>NUCLEOTIDE SEQUENCE [LARGE SCALE GENOMIC DNA]</scope>
    <source>
        <strain evidence="3 4">DSM 27512</strain>
    </source>
</reference>
<dbReference type="RefSeq" id="WP_245330850.1">
    <property type="nucleotide sequence ID" value="NZ_JAGGLI010000024.1"/>
</dbReference>
<feature type="chain" id="PRO_5046267578" evidence="1">
    <location>
        <begin position="23"/>
        <end position="295"/>
    </location>
</feature>
<sequence>MKKILVSGMLIFMLLFISGCQAAASKTVVVASKPHAEQYILAEMITLLIENHTDILVEKKLGIGGGTSNIHPGMINGEIDIYPEYTGTGLLFVLKEDLITDPQELYSHVKDRYEEEYEITWLDIYGFNNTYALAIKEEVANQYNLETYDDLAQISDQLVFGAEYDFFEREDGYNGLNEIYGFNFRDLKEMDIGLKYEAIGSGQVDVINAFSTDGLLLEYDLKVLEDNRNFFPSYQAATLIRKETLERYPELEEVLQMMSDQITDEDMIQMNYYVENENRDPEDVAEEFLREKGLI</sequence>
<protein>
    <submittedName>
        <fullName evidence="3">Glycine betaine/choline ABC-type transport system substrate-binding protein</fullName>
    </submittedName>
</protein>
<keyword evidence="4" id="KW-1185">Reference proteome</keyword>
<evidence type="ECO:0000256" key="1">
    <source>
        <dbReference type="SAM" id="SignalP"/>
    </source>
</evidence>
<evidence type="ECO:0000313" key="3">
    <source>
        <dbReference type="EMBL" id="MBP2028257.1"/>
    </source>
</evidence>
<name>A0ABS4KKE9_9FIRM</name>
<feature type="signal peptide" evidence="1">
    <location>
        <begin position="1"/>
        <end position="22"/>
    </location>
</feature>
<dbReference type="SUPFAM" id="SSF53850">
    <property type="entry name" value="Periplasmic binding protein-like II"/>
    <property type="match status" value="1"/>
</dbReference>
<evidence type="ECO:0000313" key="4">
    <source>
        <dbReference type="Proteomes" id="UP001314903"/>
    </source>
</evidence>
<accession>A0ABS4KKE9</accession>
<gene>
    <name evidence="3" type="ORF">J2Z35_002058</name>
</gene>
<dbReference type="PROSITE" id="PS51257">
    <property type="entry name" value="PROKAR_LIPOPROTEIN"/>
    <property type="match status" value="1"/>
</dbReference>
<dbReference type="Gene3D" id="3.40.190.120">
    <property type="entry name" value="Osmoprotection protein (prox), domain 2"/>
    <property type="match status" value="1"/>
</dbReference>
<evidence type="ECO:0000259" key="2">
    <source>
        <dbReference type="Pfam" id="PF04069"/>
    </source>
</evidence>